<dbReference type="GO" id="GO:0070119">
    <property type="term" value="F:ciliary neurotrophic factor binding"/>
    <property type="evidence" value="ECO:0007669"/>
    <property type="project" value="Ensembl"/>
</dbReference>
<feature type="region of interest" description="Disordered" evidence="11">
    <location>
        <begin position="431"/>
        <end position="466"/>
    </location>
</feature>
<proteinExistence type="inferred from homology"/>
<dbReference type="PROSITE" id="PS01354">
    <property type="entry name" value="HEMATOPO_REC_L_F3"/>
    <property type="match status" value="1"/>
</dbReference>
<keyword evidence="10" id="KW-0393">Immunoglobulin domain</keyword>
<dbReference type="SUPFAM" id="SSF49265">
    <property type="entry name" value="Fibronectin type III"/>
    <property type="match status" value="2"/>
</dbReference>
<evidence type="ECO:0000256" key="3">
    <source>
        <dbReference type="ARBA" id="ARBA00022692"/>
    </source>
</evidence>
<dbReference type="PROSITE" id="PS50835">
    <property type="entry name" value="IG_LIKE"/>
    <property type="match status" value="1"/>
</dbReference>
<sequence>MENSGSPRSETKSLAGCCGPSECRLSPLDLPRGVLTSLPGASVSLHCPVKDQRDNASVYWVVTNAHQRWASVGQRLLLSSVQLSDSGNYSCYVNGHRAGLMRLLVEAPPEEPKFSCWRKSLLGSVFCEWSPRSAPSPMTEAVLLVRKLQTDFMEESQERCQYSWESRKFFCQLPVAEGDASIHVVSVCVVNSAGSRISNRETLQVNKILKPDPPANITVTAVAGHPHWLNVTWKDPYSWNSDFYKLHFELRYRAERSETFSTWMMPNSQYQCIIPDAWRGHKHVVQLRAQEEFGTGSWSEWSPEARGTPWSGSPQVAWAGLQAAEPRTSPTAPRITQVPSTDEEGSNHHVSAMATNLPVQHSSPAPLPAFLVAGGSLAFGSLLCIGLILRFKRTWKSQSPQECKPNVHPPYPLGQPRPAIVLVPLLSPPVSPSSLASDNTLSQSRPDARDPRSPYDISNRDYFFPR</sequence>
<dbReference type="InterPro" id="IPR036179">
    <property type="entry name" value="Ig-like_dom_sf"/>
</dbReference>
<evidence type="ECO:0000256" key="9">
    <source>
        <dbReference type="ARBA" id="ARBA00023180"/>
    </source>
</evidence>
<dbReference type="GO" id="GO:0005576">
    <property type="term" value="C:extracellular region"/>
    <property type="evidence" value="ECO:0007669"/>
    <property type="project" value="Ensembl"/>
</dbReference>
<feature type="compositionally biased region" description="Polar residues" evidence="11">
    <location>
        <begin position="436"/>
        <end position="445"/>
    </location>
</feature>
<evidence type="ECO:0000256" key="2">
    <source>
        <dbReference type="ARBA" id="ARBA00010890"/>
    </source>
</evidence>
<dbReference type="InterPro" id="IPR003598">
    <property type="entry name" value="Ig_sub2"/>
</dbReference>
<keyword evidence="8" id="KW-0675">Receptor</keyword>
<keyword evidence="6 12" id="KW-0472">Membrane</keyword>
<dbReference type="GO" id="GO:0097696">
    <property type="term" value="P:cell surface receptor signaling pathway via STAT"/>
    <property type="evidence" value="ECO:0007669"/>
    <property type="project" value="Ensembl"/>
</dbReference>
<organism evidence="15 16">
    <name type="scientific">Chinchilla lanigera</name>
    <name type="common">Long-tailed chinchilla</name>
    <name type="synonym">Chinchilla villidera</name>
    <dbReference type="NCBI Taxonomy" id="34839"/>
    <lineage>
        <taxon>Eukaryota</taxon>
        <taxon>Metazoa</taxon>
        <taxon>Chordata</taxon>
        <taxon>Craniata</taxon>
        <taxon>Vertebrata</taxon>
        <taxon>Euteleostomi</taxon>
        <taxon>Mammalia</taxon>
        <taxon>Eutheria</taxon>
        <taxon>Euarchontoglires</taxon>
        <taxon>Glires</taxon>
        <taxon>Rodentia</taxon>
        <taxon>Hystricomorpha</taxon>
        <taxon>Chinchillidae</taxon>
        <taxon>Chinchilla</taxon>
    </lineage>
</organism>
<gene>
    <name evidence="15" type="primary">IL6R</name>
</gene>
<dbReference type="GO" id="GO:0019899">
    <property type="term" value="F:enzyme binding"/>
    <property type="evidence" value="ECO:0007669"/>
    <property type="project" value="Ensembl"/>
</dbReference>
<dbReference type="SMART" id="SM00408">
    <property type="entry name" value="IGc2"/>
    <property type="match status" value="1"/>
</dbReference>
<keyword evidence="9" id="KW-0325">Glycoprotein</keyword>
<dbReference type="GeneTree" id="ENSGT00940000161919"/>
<dbReference type="InterPro" id="IPR003530">
    <property type="entry name" value="Hematopoietin_rcpt_L_F3_CS"/>
</dbReference>
<dbReference type="SMART" id="SM00060">
    <property type="entry name" value="FN3"/>
    <property type="match status" value="1"/>
</dbReference>
<evidence type="ECO:0000259" key="13">
    <source>
        <dbReference type="PROSITE" id="PS50835"/>
    </source>
</evidence>
<dbReference type="InterPro" id="IPR007110">
    <property type="entry name" value="Ig-like_dom"/>
</dbReference>
<dbReference type="InterPro" id="IPR015321">
    <property type="entry name" value="TypeI_recpt_CBD"/>
</dbReference>
<feature type="region of interest" description="Disordered" evidence="11">
    <location>
        <begin position="324"/>
        <end position="347"/>
    </location>
</feature>
<dbReference type="Proteomes" id="UP000694398">
    <property type="component" value="Unassembled WGS sequence"/>
</dbReference>
<dbReference type="InterPro" id="IPR036116">
    <property type="entry name" value="FN3_sf"/>
</dbReference>
<dbReference type="GO" id="GO:0019981">
    <property type="term" value="F:interleukin-6 binding"/>
    <property type="evidence" value="ECO:0007669"/>
    <property type="project" value="Ensembl"/>
</dbReference>
<keyword evidence="5 12" id="KW-1133">Transmembrane helix</keyword>
<keyword evidence="4" id="KW-0732">Signal</keyword>
<reference evidence="15" key="1">
    <citation type="submission" date="2025-08" db="UniProtKB">
        <authorList>
            <consortium name="Ensembl"/>
        </authorList>
    </citation>
    <scope>IDENTIFICATION</scope>
</reference>
<evidence type="ECO:0000256" key="11">
    <source>
        <dbReference type="SAM" id="MobiDB-lite"/>
    </source>
</evidence>
<dbReference type="Gene3D" id="2.60.40.10">
    <property type="entry name" value="Immunoglobulins"/>
    <property type="match status" value="3"/>
</dbReference>
<evidence type="ECO:0000256" key="7">
    <source>
        <dbReference type="ARBA" id="ARBA00023157"/>
    </source>
</evidence>
<evidence type="ECO:0000256" key="6">
    <source>
        <dbReference type="ARBA" id="ARBA00023136"/>
    </source>
</evidence>
<comment type="subcellular location">
    <subcellularLocation>
        <location evidence="1">Membrane</location>
        <topology evidence="1">Single-pass type I membrane protein</topology>
    </subcellularLocation>
</comment>
<dbReference type="InterPro" id="IPR013783">
    <property type="entry name" value="Ig-like_fold"/>
</dbReference>
<protein>
    <submittedName>
        <fullName evidence="15">Interleukin 6 receptor</fullName>
    </submittedName>
</protein>
<keyword evidence="16" id="KW-1185">Reference proteome</keyword>
<dbReference type="GO" id="GO:0016324">
    <property type="term" value="C:apical plasma membrane"/>
    <property type="evidence" value="ECO:0007669"/>
    <property type="project" value="Ensembl"/>
</dbReference>
<feature type="domain" description="Fibronectin type-III" evidence="14">
    <location>
        <begin position="213"/>
        <end position="311"/>
    </location>
</feature>
<evidence type="ECO:0000256" key="5">
    <source>
        <dbReference type="ARBA" id="ARBA00022989"/>
    </source>
</evidence>
<dbReference type="InterPro" id="IPR003599">
    <property type="entry name" value="Ig_sub"/>
</dbReference>
<feature type="transmembrane region" description="Helical" evidence="12">
    <location>
        <begin position="367"/>
        <end position="389"/>
    </location>
</feature>
<dbReference type="CDD" id="cd00063">
    <property type="entry name" value="FN3"/>
    <property type="match status" value="1"/>
</dbReference>
<comment type="similarity">
    <text evidence="2">Belongs to the type I cytokine receptor family. Type 3 subfamily.</text>
</comment>
<evidence type="ECO:0000259" key="14">
    <source>
        <dbReference type="PROSITE" id="PS50853"/>
    </source>
</evidence>
<dbReference type="GO" id="GO:0042803">
    <property type="term" value="F:protein homodimerization activity"/>
    <property type="evidence" value="ECO:0007669"/>
    <property type="project" value="Ensembl"/>
</dbReference>
<dbReference type="GO" id="GO:0005138">
    <property type="term" value="F:interleukin-6 receptor binding"/>
    <property type="evidence" value="ECO:0007669"/>
    <property type="project" value="Ensembl"/>
</dbReference>
<dbReference type="PANTHER" id="PTHR23037">
    <property type="entry name" value="CYTOKINE RECEPTOR"/>
    <property type="match status" value="1"/>
</dbReference>
<dbReference type="Ensembl" id="ENSCLAT00000005872.1">
    <property type="protein sequence ID" value="ENSCLAP00000005771.1"/>
    <property type="gene ID" value="ENSCLAG00000004093.1"/>
</dbReference>
<dbReference type="GO" id="GO:0032755">
    <property type="term" value="P:positive regulation of interleukin-6 production"/>
    <property type="evidence" value="ECO:0007669"/>
    <property type="project" value="Ensembl"/>
</dbReference>
<dbReference type="GO" id="GO:0004915">
    <property type="term" value="F:interleukin-6 receptor activity"/>
    <property type="evidence" value="ECO:0007669"/>
    <property type="project" value="Ensembl"/>
</dbReference>
<dbReference type="SMART" id="SM00409">
    <property type="entry name" value="IG"/>
    <property type="match status" value="1"/>
</dbReference>
<evidence type="ECO:0000256" key="8">
    <source>
        <dbReference type="ARBA" id="ARBA00023170"/>
    </source>
</evidence>
<dbReference type="GO" id="GO:0048661">
    <property type="term" value="P:positive regulation of smooth muscle cell proliferation"/>
    <property type="evidence" value="ECO:0007669"/>
    <property type="project" value="Ensembl"/>
</dbReference>
<evidence type="ECO:0000313" key="16">
    <source>
        <dbReference type="Proteomes" id="UP000694398"/>
    </source>
</evidence>
<evidence type="ECO:0000256" key="4">
    <source>
        <dbReference type="ARBA" id="ARBA00022729"/>
    </source>
</evidence>
<dbReference type="Pfam" id="PF00047">
    <property type="entry name" value="ig"/>
    <property type="match status" value="1"/>
</dbReference>
<keyword evidence="3 12" id="KW-0812">Transmembrane</keyword>
<dbReference type="InterPro" id="IPR003961">
    <property type="entry name" value="FN3_dom"/>
</dbReference>
<dbReference type="GO" id="GO:0016064">
    <property type="term" value="P:immunoglobulin mediated immune response"/>
    <property type="evidence" value="ECO:0007669"/>
    <property type="project" value="TreeGrafter"/>
</dbReference>
<reference evidence="15" key="2">
    <citation type="submission" date="2025-09" db="UniProtKB">
        <authorList>
            <consortium name="Ensembl"/>
        </authorList>
    </citation>
    <scope>IDENTIFICATION</scope>
</reference>
<feature type="domain" description="Ig-like" evidence="13">
    <location>
        <begin position="20"/>
        <end position="94"/>
    </location>
</feature>
<dbReference type="PROSITE" id="PS50853">
    <property type="entry name" value="FN3"/>
    <property type="match status" value="1"/>
</dbReference>
<dbReference type="GO" id="GO:0009897">
    <property type="term" value="C:external side of plasma membrane"/>
    <property type="evidence" value="ECO:0007669"/>
    <property type="project" value="TreeGrafter"/>
</dbReference>
<dbReference type="PANTHER" id="PTHR23037:SF22">
    <property type="entry name" value="CYTOKINE RECEPTOR COMMON SUBUNIT BETA"/>
    <property type="match status" value="1"/>
</dbReference>
<dbReference type="GO" id="GO:0031018">
    <property type="term" value="P:endocrine pancreas development"/>
    <property type="evidence" value="ECO:0007669"/>
    <property type="project" value="Ensembl"/>
</dbReference>
<keyword evidence="7" id="KW-1015">Disulfide bond</keyword>
<dbReference type="GO" id="GO:0005896">
    <property type="term" value="C:interleukin-6 receptor complex"/>
    <property type="evidence" value="ECO:0007669"/>
    <property type="project" value="Ensembl"/>
</dbReference>
<dbReference type="GO" id="GO:0004897">
    <property type="term" value="F:ciliary neurotrophic factor receptor activity"/>
    <property type="evidence" value="ECO:0007669"/>
    <property type="project" value="Ensembl"/>
</dbReference>
<evidence type="ECO:0000256" key="12">
    <source>
        <dbReference type="SAM" id="Phobius"/>
    </source>
</evidence>
<name>A0A8C2YKQ2_CHILA</name>
<dbReference type="InterPro" id="IPR013151">
    <property type="entry name" value="Immunoglobulin_dom"/>
</dbReference>
<dbReference type="GO" id="GO:0010573">
    <property type="term" value="P:vascular endothelial growth factor production"/>
    <property type="evidence" value="ECO:0007669"/>
    <property type="project" value="Ensembl"/>
</dbReference>
<dbReference type="Pfam" id="PF09240">
    <property type="entry name" value="IL6Ra-bind"/>
    <property type="match status" value="1"/>
</dbReference>
<evidence type="ECO:0000313" key="15">
    <source>
        <dbReference type="Ensembl" id="ENSCLAP00000005771.1"/>
    </source>
</evidence>
<evidence type="ECO:0000256" key="10">
    <source>
        <dbReference type="ARBA" id="ARBA00023319"/>
    </source>
</evidence>
<dbReference type="AlphaFoldDB" id="A0A8C2YKQ2"/>
<evidence type="ECO:0000256" key="1">
    <source>
        <dbReference type="ARBA" id="ARBA00004479"/>
    </source>
</evidence>
<accession>A0A8C2YKQ2</accession>
<dbReference type="SUPFAM" id="SSF48726">
    <property type="entry name" value="Immunoglobulin"/>
    <property type="match status" value="1"/>
</dbReference>
<dbReference type="FunFam" id="2.60.40.10:FF:000136">
    <property type="entry name" value="Ciliary neurotrophic factor receptor alpha"/>
    <property type="match status" value="1"/>
</dbReference>
<dbReference type="GO" id="GO:0072126">
    <property type="term" value="P:positive regulation of glomerular mesangial cell proliferation"/>
    <property type="evidence" value="ECO:0007669"/>
    <property type="project" value="Ensembl"/>
</dbReference>
<dbReference type="GO" id="GO:0032722">
    <property type="term" value="P:positive regulation of chemokine production"/>
    <property type="evidence" value="ECO:0007669"/>
    <property type="project" value="Ensembl"/>
</dbReference>
<dbReference type="GO" id="GO:0070110">
    <property type="term" value="C:ciliary neurotrophic factor receptor complex"/>
    <property type="evidence" value="ECO:0007669"/>
    <property type="project" value="Ensembl"/>
</dbReference>